<dbReference type="SUPFAM" id="SSF56672">
    <property type="entry name" value="DNA/RNA polymerases"/>
    <property type="match status" value="1"/>
</dbReference>
<gene>
    <name evidence="3" type="primary">jg14538</name>
    <name evidence="3" type="ORF">PAEG_LOCUS6960</name>
</gene>
<keyword evidence="4" id="KW-1185">Reference proteome</keyword>
<organism evidence="3 4">
    <name type="scientific">Pararge aegeria aegeria</name>
    <dbReference type="NCBI Taxonomy" id="348720"/>
    <lineage>
        <taxon>Eukaryota</taxon>
        <taxon>Metazoa</taxon>
        <taxon>Ecdysozoa</taxon>
        <taxon>Arthropoda</taxon>
        <taxon>Hexapoda</taxon>
        <taxon>Insecta</taxon>
        <taxon>Pterygota</taxon>
        <taxon>Neoptera</taxon>
        <taxon>Endopterygota</taxon>
        <taxon>Lepidoptera</taxon>
        <taxon>Glossata</taxon>
        <taxon>Ditrysia</taxon>
        <taxon>Papilionoidea</taxon>
        <taxon>Nymphalidae</taxon>
        <taxon>Satyrinae</taxon>
        <taxon>Satyrini</taxon>
        <taxon>Parargina</taxon>
        <taxon>Pararge</taxon>
    </lineage>
</organism>
<evidence type="ECO:0000313" key="3">
    <source>
        <dbReference type="EMBL" id="CAH2225302.1"/>
    </source>
</evidence>
<dbReference type="GO" id="GO:0003676">
    <property type="term" value="F:nucleic acid binding"/>
    <property type="evidence" value="ECO:0007669"/>
    <property type="project" value="InterPro"/>
</dbReference>
<proteinExistence type="predicted"/>
<dbReference type="InterPro" id="IPR036691">
    <property type="entry name" value="Endo/exonu/phosph_ase_sf"/>
</dbReference>
<feature type="domain" description="Reverse transcriptase" evidence="1">
    <location>
        <begin position="451"/>
        <end position="720"/>
    </location>
</feature>
<dbReference type="GO" id="GO:0042575">
    <property type="term" value="C:DNA polymerase complex"/>
    <property type="evidence" value="ECO:0007669"/>
    <property type="project" value="UniProtKB-ARBA"/>
</dbReference>
<sequence length="1174" mass="132954">MRKINGYTTYQFPSDTHTKAAILIRENFTSTLGISGSSDSNMCVVKINSKSKGSIYIVSVYLEPRVDNHNTIRNLEHFLQVTSGSKHLICGDFNGWHRLWGSTKTNRRGNQIANFITFNNLHICNIGSQPTFETITHGQYRSSIIDLTLTGNIDLSNITDWKVDPTITQCSEHNAITFTVSFGKNTMYSKNVKMSTFKYDTSTIKWDTIRESFAAEISNNTNTCTDISRLYNSGIDKYVIELTTAIQKTCDKLLPRSPAYKHRAPWWNDNLEQMKKEVISLHHKLIKLIKRKLPYNEVIAQRATLKEKYAEAIKAASTENFREFCNKQKKEDVFSVTNRIIKTRPLTQPPSTLRQDDGTFTTNSIDTANALLNKFYPNDTTDSTTEQTHLRETMQDSPDTQDEPHFTYTEIFQCLNTMNHKKAPGPDHLTADICLQVVEAFPSIITDLMNRCLDTGHFPTTWKLAYAKIIPKPGRTDYANLTSFRPIGLINVFGKLLEKLIINRLLYHMQCTDTSCNKQFGFKQQTSTNDAINHALNIVRENITKKEHVIAVSLDIKSAFDHAWWPAIFKRLRHVRCPKNIYNILLSYIKNRKVQINFSDCQVNKTMTQGCIQGSVCGPTLWNLILDELLYSDLPDGCHLQAYADDVLLIAHDKNINELSHKTNACLSLITKWGGSVKLTFGPNKTNAVGFTNKSLKTTIRVDGQIIPFTNQIKFLGVIIDRKLKFINHCEYVTEKAKKLFNKLVVFVKPTWGAHPENVKIIYEHVIEPIIHYAAGIWSAALKYKHVTNKLLSLQRLFAIKIIQGFRTISTATSISLAQLTPLPAKILAVADVELSKLRGFSRFLPSDTPLERPSPPSKLLHPALRTGVRFSEVPDLTELNATSRSDTTEIYTDGSKHDGRVGAAFIVLQPHGSPVIKRFRLHDCCSVFQAEMLAIDGACTWAIQNKIPQTRILSDSLSGLTELTNPDSCNHFAVSIFRRVHAAGEMGLVIRFAWVKAHVGIPGNEIADSAAKTAALLHRRPDYLHTPISHIKHENSLLTKQAARELYGRCTHILGLFPDLQNLTDYLKTIKPYFAITQSLTNHGYHKSYLFRFKITENDLCPCDNQSSQTLEHLIVKCPRFASTRLSHSIAAGNLPELFEIPFIMSRPETIKTYHRHISYIIKQLKSFNSLIP</sequence>
<dbReference type="CDD" id="cd01650">
    <property type="entry name" value="RT_nLTR_like"/>
    <property type="match status" value="1"/>
</dbReference>
<dbReference type="Pfam" id="PF14529">
    <property type="entry name" value="Exo_endo_phos_2"/>
    <property type="match status" value="1"/>
</dbReference>
<dbReference type="InterPro" id="IPR000477">
    <property type="entry name" value="RT_dom"/>
</dbReference>
<dbReference type="SUPFAM" id="SSF56219">
    <property type="entry name" value="DNase I-like"/>
    <property type="match status" value="1"/>
</dbReference>
<dbReference type="Proteomes" id="UP000838756">
    <property type="component" value="Unassembled WGS sequence"/>
</dbReference>
<accession>A0A8S4QUW7</accession>
<dbReference type="InterPro" id="IPR005135">
    <property type="entry name" value="Endo/exonuclease/phosphatase"/>
</dbReference>
<dbReference type="InterPro" id="IPR036397">
    <property type="entry name" value="RNaseH_sf"/>
</dbReference>
<name>A0A8S4QUW7_9NEOP</name>
<protein>
    <submittedName>
        <fullName evidence="3">Jg14538 protein</fullName>
    </submittedName>
</protein>
<dbReference type="PANTHER" id="PTHR33481:SF1">
    <property type="entry name" value="ENDONUCLEASE_EXONUCLEASE_PHOSPHATASE DOMAIN-CONTAINING PROTEIN-RELATED"/>
    <property type="match status" value="1"/>
</dbReference>
<dbReference type="PANTHER" id="PTHR33481">
    <property type="entry name" value="REVERSE TRANSCRIPTASE"/>
    <property type="match status" value="1"/>
</dbReference>
<dbReference type="InterPro" id="IPR002156">
    <property type="entry name" value="RNaseH_domain"/>
</dbReference>
<dbReference type="Pfam" id="PF00078">
    <property type="entry name" value="RVT_1"/>
    <property type="match status" value="1"/>
</dbReference>
<evidence type="ECO:0000259" key="2">
    <source>
        <dbReference type="PROSITE" id="PS50879"/>
    </source>
</evidence>
<evidence type="ECO:0000313" key="4">
    <source>
        <dbReference type="Proteomes" id="UP000838756"/>
    </source>
</evidence>
<comment type="caution">
    <text evidence="3">The sequence shown here is derived from an EMBL/GenBank/DDBJ whole genome shotgun (WGS) entry which is preliminary data.</text>
</comment>
<feature type="domain" description="RNase H type-1" evidence="2">
    <location>
        <begin position="885"/>
        <end position="1017"/>
    </location>
</feature>
<dbReference type="InterPro" id="IPR012337">
    <property type="entry name" value="RNaseH-like_sf"/>
</dbReference>
<dbReference type="AlphaFoldDB" id="A0A8S4QUW7"/>
<dbReference type="EMBL" id="CAKXAJ010020926">
    <property type="protein sequence ID" value="CAH2225302.1"/>
    <property type="molecule type" value="Genomic_DNA"/>
</dbReference>
<dbReference type="SUPFAM" id="SSF53098">
    <property type="entry name" value="Ribonuclease H-like"/>
    <property type="match status" value="1"/>
</dbReference>
<dbReference type="PROSITE" id="PS50879">
    <property type="entry name" value="RNASE_H_1"/>
    <property type="match status" value="1"/>
</dbReference>
<evidence type="ECO:0000259" key="1">
    <source>
        <dbReference type="PROSITE" id="PS50878"/>
    </source>
</evidence>
<dbReference type="CDD" id="cd09276">
    <property type="entry name" value="Rnase_HI_RT_non_LTR"/>
    <property type="match status" value="1"/>
</dbReference>
<dbReference type="Gene3D" id="3.30.420.10">
    <property type="entry name" value="Ribonuclease H-like superfamily/Ribonuclease H"/>
    <property type="match status" value="1"/>
</dbReference>
<dbReference type="OrthoDB" id="411871at2759"/>
<dbReference type="InterPro" id="IPR043502">
    <property type="entry name" value="DNA/RNA_pol_sf"/>
</dbReference>
<dbReference type="GO" id="GO:0004523">
    <property type="term" value="F:RNA-DNA hybrid ribonuclease activity"/>
    <property type="evidence" value="ECO:0007669"/>
    <property type="project" value="InterPro"/>
</dbReference>
<dbReference type="Pfam" id="PF00075">
    <property type="entry name" value="RNase_H"/>
    <property type="match status" value="1"/>
</dbReference>
<dbReference type="Gene3D" id="3.60.10.10">
    <property type="entry name" value="Endonuclease/exonuclease/phosphatase"/>
    <property type="match status" value="1"/>
</dbReference>
<reference evidence="3" key="1">
    <citation type="submission" date="2022-03" db="EMBL/GenBank/DDBJ databases">
        <authorList>
            <person name="Lindestad O."/>
        </authorList>
    </citation>
    <scope>NUCLEOTIDE SEQUENCE</scope>
</reference>
<dbReference type="GO" id="GO:0071897">
    <property type="term" value="P:DNA biosynthetic process"/>
    <property type="evidence" value="ECO:0007669"/>
    <property type="project" value="UniProtKB-ARBA"/>
</dbReference>
<dbReference type="PROSITE" id="PS50878">
    <property type="entry name" value="RT_POL"/>
    <property type="match status" value="1"/>
</dbReference>